<dbReference type="PANTHER" id="PTHR46430:SF3">
    <property type="entry name" value="ACTIVATOR OF C KINASE PROTEIN 1"/>
    <property type="match status" value="1"/>
</dbReference>
<feature type="compositionally biased region" description="Low complexity" evidence="2">
    <location>
        <begin position="139"/>
        <end position="155"/>
    </location>
</feature>
<feature type="compositionally biased region" description="Low complexity" evidence="2">
    <location>
        <begin position="661"/>
        <end position="670"/>
    </location>
</feature>
<feature type="compositionally biased region" description="Low complexity" evidence="2">
    <location>
        <begin position="719"/>
        <end position="745"/>
    </location>
</feature>
<evidence type="ECO:0000256" key="2">
    <source>
        <dbReference type="SAM" id="MobiDB-lite"/>
    </source>
</evidence>
<reference evidence="3 4" key="1">
    <citation type="journal article" date="2016" name="Fungal Biol.">
        <title>The genome of Xylona heveae provides a window into fungal endophytism.</title>
        <authorList>
            <person name="Gazis R."/>
            <person name="Kuo A."/>
            <person name="Riley R."/>
            <person name="LaButti K."/>
            <person name="Lipzen A."/>
            <person name="Lin J."/>
            <person name="Amirebrahimi M."/>
            <person name="Hesse C.N."/>
            <person name="Spatafora J.W."/>
            <person name="Henrissat B."/>
            <person name="Hainaut M."/>
            <person name="Grigoriev I.V."/>
            <person name="Hibbett D.S."/>
        </authorList>
    </citation>
    <scope>NUCLEOTIDE SEQUENCE [LARGE SCALE GENOMIC DNA]</scope>
    <source>
        <strain evidence="3 4">TC161</strain>
    </source>
</reference>
<evidence type="ECO:0000256" key="1">
    <source>
        <dbReference type="ARBA" id="ARBA00022737"/>
    </source>
</evidence>
<feature type="compositionally biased region" description="Basic and acidic residues" evidence="2">
    <location>
        <begin position="1110"/>
        <end position="1122"/>
    </location>
</feature>
<keyword evidence="4" id="KW-1185">Reference proteome</keyword>
<feature type="region of interest" description="Disordered" evidence="2">
    <location>
        <begin position="432"/>
        <end position="750"/>
    </location>
</feature>
<dbReference type="InParanoid" id="A0A165FCY6"/>
<evidence type="ECO:0000313" key="4">
    <source>
        <dbReference type="Proteomes" id="UP000076632"/>
    </source>
</evidence>
<dbReference type="GeneID" id="28900505"/>
<dbReference type="SUPFAM" id="SSF81901">
    <property type="entry name" value="HCP-like"/>
    <property type="match status" value="1"/>
</dbReference>
<evidence type="ECO:0008006" key="5">
    <source>
        <dbReference type="Google" id="ProtNLM"/>
    </source>
</evidence>
<dbReference type="PANTHER" id="PTHR46430">
    <property type="entry name" value="PROTEIN SKT5-RELATED"/>
    <property type="match status" value="1"/>
</dbReference>
<dbReference type="Gene3D" id="1.25.40.10">
    <property type="entry name" value="Tetratricopeptide repeat domain"/>
    <property type="match status" value="2"/>
</dbReference>
<dbReference type="SMART" id="SM00671">
    <property type="entry name" value="SEL1"/>
    <property type="match status" value="7"/>
</dbReference>
<feature type="compositionally biased region" description="Polar residues" evidence="2">
    <location>
        <begin position="511"/>
        <end position="527"/>
    </location>
</feature>
<feature type="compositionally biased region" description="Polar residues" evidence="2">
    <location>
        <begin position="59"/>
        <end position="71"/>
    </location>
</feature>
<feature type="compositionally biased region" description="Polar residues" evidence="2">
    <location>
        <begin position="90"/>
        <end position="107"/>
    </location>
</feature>
<feature type="compositionally biased region" description="Low complexity" evidence="2">
    <location>
        <begin position="678"/>
        <end position="687"/>
    </location>
</feature>
<dbReference type="OrthoDB" id="272077at2759"/>
<feature type="compositionally biased region" description="Polar residues" evidence="2">
    <location>
        <begin position="328"/>
        <end position="338"/>
    </location>
</feature>
<keyword evidence="1" id="KW-0677">Repeat</keyword>
<feature type="compositionally biased region" description="Basic and acidic residues" evidence="2">
    <location>
        <begin position="206"/>
        <end position="265"/>
    </location>
</feature>
<gene>
    <name evidence="3" type="ORF">L228DRAFT_270111</name>
</gene>
<dbReference type="InterPro" id="IPR051726">
    <property type="entry name" value="Chitin_Synth_Reg"/>
</dbReference>
<name>A0A165FCY6_XYLHT</name>
<dbReference type="InterPro" id="IPR011990">
    <property type="entry name" value="TPR-like_helical_dom_sf"/>
</dbReference>
<dbReference type="Proteomes" id="UP000076632">
    <property type="component" value="Unassembled WGS sequence"/>
</dbReference>
<feature type="compositionally biased region" description="Basic and acidic residues" evidence="2">
    <location>
        <begin position="188"/>
        <end position="198"/>
    </location>
</feature>
<feature type="region of interest" description="Disordered" evidence="2">
    <location>
        <begin position="1093"/>
        <end position="1128"/>
    </location>
</feature>
<dbReference type="RefSeq" id="XP_018186391.1">
    <property type="nucleotide sequence ID" value="XM_018335368.1"/>
</dbReference>
<dbReference type="AlphaFoldDB" id="A0A165FCY6"/>
<feature type="compositionally biased region" description="Polar residues" evidence="2">
    <location>
        <begin position="25"/>
        <end position="41"/>
    </location>
</feature>
<protein>
    <recommendedName>
        <fullName evidence="5">HCP-like protein</fullName>
    </recommendedName>
</protein>
<dbReference type="STRING" id="1328760.A0A165FCY6"/>
<accession>A0A165FCY6</accession>
<organism evidence="3 4">
    <name type="scientific">Xylona heveae (strain CBS 132557 / TC161)</name>
    <dbReference type="NCBI Taxonomy" id="1328760"/>
    <lineage>
        <taxon>Eukaryota</taxon>
        <taxon>Fungi</taxon>
        <taxon>Dikarya</taxon>
        <taxon>Ascomycota</taxon>
        <taxon>Pezizomycotina</taxon>
        <taxon>Xylonomycetes</taxon>
        <taxon>Xylonales</taxon>
        <taxon>Xylonaceae</taxon>
        <taxon>Xylona</taxon>
    </lineage>
</organism>
<evidence type="ECO:0000313" key="3">
    <source>
        <dbReference type="EMBL" id="KZF20836.1"/>
    </source>
</evidence>
<dbReference type="Pfam" id="PF08238">
    <property type="entry name" value="Sel1"/>
    <property type="match status" value="7"/>
</dbReference>
<feature type="compositionally biased region" description="Low complexity" evidence="2">
    <location>
        <begin position="42"/>
        <end position="56"/>
    </location>
</feature>
<dbReference type="InterPro" id="IPR006597">
    <property type="entry name" value="Sel1-like"/>
</dbReference>
<dbReference type="EMBL" id="KV407462">
    <property type="protein sequence ID" value="KZF20836.1"/>
    <property type="molecule type" value="Genomic_DNA"/>
</dbReference>
<dbReference type="OMA" id="KQHEENC"/>
<sequence length="1128" mass="120024">MAYDPTGPYQPPTRPHFSRPIPRSPATQTRAPQLPVTNQYQNVNGYDNYHYDNGYDPQPYNNTNDGTQPRTWNDPYQHYPPDGPAVSPNGYYSHQPSLANGPSQTQAAPYGPPMKPHESSSVRGHGARTPSDDQGSIATPSSLGPSGKSGLTGPGAKLQRIPMPTSPVLSAWDNPFGSFPLPQKKKGHSENGESSKDKKERRHRRPSDGERDRSRPSTANGERRPSTASGERRPSTSQGDRRPSTSDGKSSRSSERHRDRRDHGRPSTATGHYPKGAKLPPFAPKHPSDPYAPVTALQMRPATASHPGEYGPQRDAQRAPLSPADGLSSASEPRTMTMPNELPSSKAADPRKSPVKLNAPWQEPGPIAGYHGPDGPVLIPSPGTPTGQALPMKPIGGAASAHAPPTHPTQYAPLSGSESRESIADVYDAYLDSPHDESVPPNGGAASRKSMEDEMPNFDAIPTDSVRHRRGMTIEEHLQPQLNAHPDASLLPDLVVSNAPSSPRSHPGPVQSPTQVHKARSQPNLRGQSPVVFEMAGDVPNVPPLPQSPGFARPPLSPSKEARFGPPLSPQRGVPLGAQGSAAYPPYPDAPITNGQNPSPAAMYRGAQPYGAGPGVLPRPAVPGGARYFSDGSRPVAAPGNVSPVKGPPMSGRPSPPGAPGIPVAPMGDRPSPPGAPRPATAGAQRQPPVPVRPGLITNFAVGQPAQPPPPVRQYSNGPSPNAAPSAVKPSPAVAGPAVAGPQVVKKTQPEPVTYQELDKLRHTARARPSDQLAQLALAKKCVEAATVLVDQNAKLDNRSKRKSRDSFYGEAHKLLKKLINSGNAEAMFFMADCLGKGAIGSVPDTKEAFQLYQGAAKLGHAPSAYRVAVSCELGQEHGTRKDPVRAIQWYRRAAALGSTSAMYKLGVILIKGLMGQPKSPQEGVEWLNRAAGRASAEDPHALHELGLLHEHGIPNVIAPDLARARHYFEQAASLGYVASQSLLGEAYQYGYLGYPADPGQSCTWYTRAAAQGDPKSQLGVAGWYLKGVEGLVQPNDTEAYLWASRAASSGLPRAQYAMGVFREKGIGVPADPEEAKNWYTRAAVNGEAQAKEKLAELRKSATSNKIQRHREPGTRSSKDSEGECVVM</sequence>
<proteinExistence type="predicted"/>
<feature type="region of interest" description="Disordered" evidence="2">
    <location>
        <begin position="1"/>
        <end position="420"/>
    </location>
</feature>